<dbReference type="InterPro" id="IPR040524">
    <property type="entry name" value="HECW1_helix"/>
</dbReference>
<dbReference type="Gene3D" id="2.60.40.2840">
    <property type="match status" value="1"/>
</dbReference>
<dbReference type="SUPFAM" id="SSF56204">
    <property type="entry name" value="Hect, E3 ligase catalytic domain"/>
    <property type="match status" value="1"/>
</dbReference>
<dbReference type="eggNOG" id="KOG0940">
    <property type="taxonomic scope" value="Eukaryota"/>
</dbReference>
<dbReference type="EC" id="2.3.2.26" evidence="3"/>
<dbReference type="Gene3D" id="3.30.2410.10">
    <property type="entry name" value="Hect, E3 ligase catalytic domain"/>
    <property type="match status" value="1"/>
</dbReference>
<feature type="region of interest" description="Disordered" evidence="8">
    <location>
        <begin position="373"/>
        <end position="398"/>
    </location>
</feature>
<evidence type="ECO:0000256" key="4">
    <source>
        <dbReference type="ARBA" id="ARBA00022679"/>
    </source>
</evidence>
<dbReference type="Pfam" id="PF18436">
    <property type="entry name" value="HECW1_helix"/>
    <property type="match status" value="1"/>
</dbReference>
<organism evidence="12 13">
    <name type="scientific">Strigamia maritima</name>
    <name type="common">European centipede</name>
    <name type="synonym">Geophilus maritimus</name>
    <dbReference type="NCBI Taxonomy" id="126957"/>
    <lineage>
        <taxon>Eukaryota</taxon>
        <taxon>Metazoa</taxon>
        <taxon>Ecdysozoa</taxon>
        <taxon>Arthropoda</taxon>
        <taxon>Myriapoda</taxon>
        <taxon>Chilopoda</taxon>
        <taxon>Pleurostigmophora</taxon>
        <taxon>Geophilomorpha</taxon>
        <taxon>Linotaeniidae</taxon>
        <taxon>Strigamia</taxon>
    </lineage>
</organism>
<dbReference type="Pfam" id="PF16562">
    <property type="entry name" value="HECW_N"/>
    <property type="match status" value="1"/>
</dbReference>
<evidence type="ECO:0000259" key="11">
    <source>
        <dbReference type="PROSITE" id="PS50237"/>
    </source>
</evidence>
<evidence type="ECO:0000256" key="2">
    <source>
        <dbReference type="ARBA" id="ARBA00004906"/>
    </source>
</evidence>
<dbReference type="PhylomeDB" id="T1J328"/>
<dbReference type="InterPro" id="IPR001202">
    <property type="entry name" value="WW_dom"/>
</dbReference>
<reference evidence="12" key="2">
    <citation type="submission" date="2015-02" db="UniProtKB">
        <authorList>
            <consortium name="EnsemblMetazoa"/>
        </authorList>
    </citation>
    <scope>IDENTIFICATION</scope>
</reference>
<dbReference type="FunFam" id="3.90.1750.10:FF:000036">
    <property type="entry name" value="E3 ubiquitin-protein ligase HECW2"/>
    <property type="match status" value="1"/>
</dbReference>
<feature type="domain" description="C2" evidence="9">
    <location>
        <begin position="175"/>
        <end position="305"/>
    </location>
</feature>
<evidence type="ECO:0000259" key="10">
    <source>
        <dbReference type="PROSITE" id="PS50020"/>
    </source>
</evidence>
<reference evidence="13" key="1">
    <citation type="submission" date="2011-05" db="EMBL/GenBank/DDBJ databases">
        <authorList>
            <person name="Richards S.R."/>
            <person name="Qu J."/>
            <person name="Jiang H."/>
            <person name="Jhangiani S.N."/>
            <person name="Agravi P."/>
            <person name="Goodspeed R."/>
            <person name="Gross S."/>
            <person name="Mandapat C."/>
            <person name="Jackson L."/>
            <person name="Mathew T."/>
            <person name="Pu L."/>
            <person name="Thornton R."/>
            <person name="Saada N."/>
            <person name="Wilczek-Boney K.B."/>
            <person name="Lee S."/>
            <person name="Kovar C."/>
            <person name="Wu Y."/>
            <person name="Scherer S.E."/>
            <person name="Worley K.C."/>
            <person name="Muzny D.M."/>
            <person name="Gibbs R."/>
        </authorList>
    </citation>
    <scope>NUCLEOTIDE SEQUENCE</scope>
    <source>
        <strain evidence="13">Brora</strain>
    </source>
</reference>
<dbReference type="SMART" id="SM00239">
    <property type="entry name" value="C2"/>
    <property type="match status" value="1"/>
</dbReference>
<feature type="region of interest" description="Disordered" evidence="8">
    <location>
        <begin position="536"/>
        <end position="606"/>
    </location>
</feature>
<dbReference type="FunFam" id="3.30.2160.10:FF:000005">
    <property type="entry name" value="E3 ubiquitin-protein ligase HECW2 isoform X1"/>
    <property type="match status" value="1"/>
</dbReference>
<feature type="region of interest" description="Disordered" evidence="8">
    <location>
        <begin position="862"/>
        <end position="887"/>
    </location>
</feature>
<evidence type="ECO:0000256" key="3">
    <source>
        <dbReference type="ARBA" id="ARBA00012485"/>
    </source>
</evidence>
<dbReference type="SMART" id="SM00119">
    <property type="entry name" value="HECTc"/>
    <property type="match status" value="1"/>
</dbReference>
<keyword evidence="6 7" id="KW-0833">Ubl conjugation pathway</keyword>
<dbReference type="EMBL" id="JH431820">
    <property type="status" value="NOT_ANNOTATED_CDS"/>
    <property type="molecule type" value="Genomic_DNA"/>
</dbReference>
<dbReference type="Gene3D" id="3.30.2160.10">
    <property type="entry name" value="Hect, E3 ligase catalytic domain"/>
    <property type="match status" value="1"/>
</dbReference>
<keyword evidence="13" id="KW-1185">Reference proteome</keyword>
<evidence type="ECO:0000256" key="6">
    <source>
        <dbReference type="ARBA" id="ARBA00022786"/>
    </source>
</evidence>
<feature type="region of interest" description="Disordered" evidence="8">
    <location>
        <begin position="441"/>
        <end position="465"/>
    </location>
</feature>
<feature type="active site" description="Glycyl thioester intermediate" evidence="7">
    <location>
        <position position="1500"/>
    </location>
</feature>
<dbReference type="InterPro" id="IPR050409">
    <property type="entry name" value="E3_ubiq-protein_ligase"/>
</dbReference>
<keyword evidence="4" id="KW-0808">Transferase</keyword>
<dbReference type="PROSITE" id="PS01159">
    <property type="entry name" value="WW_DOMAIN_1"/>
    <property type="match status" value="1"/>
</dbReference>
<dbReference type="SUPFAM" id="SSF49562">
    <property type="entry name" value="C2 domain (Calcium/lipid-binding domain, CaLB)"/>
    <property type="match status" value="1"/>
</dbReference>
<dbReference type="Pfam" id="PF00632">
    <property type="entry name" value="HECT"/>
    <property type="match status" value="1"/>
</dbReference>
<dbReference type="InterPro" id="IPR036020">
    <property type="entry name" value="WW_dom_sf"/>
</dbReference>
<dbReference type="SUPFAM" id="SSF51045">
    <property type="entry name" value="WW domain"/>
    <property type="match status" value="1"/>
</dbReference>
<dbReference type="GO" id="GO:0048814">
    <property type="term" value="P:regulation of dendrite morphogenesis"/>
    <property type="evidence" value="ECO:0007669"/>
    <property type="project" value="TreeGrafter"/>
</dbReference>
<evidence type="ECO:0000313" key="12">
    <source>
        <dbReference type="EnsemblMetazoa" id="SMAR007986-PA"/>
    </source>
</evidence>
<dbReference type="CDD" id="cd00201">
    <property type="entry name" value="WW"/>
    <property type="match status" value="1"/>
</dbReference>
<dbReference type="InterPro" id="IPR035892">
    <property type="entry name" value="C2_domain_sf"/>
</dbReference>
<dbReference type="FunFam" id="3.30.2410.10:FF:000002">
    <property type="entry name" value="E3 ubiquitin-protein ligase HECW2"/>
    <property type="match status" value="1"/>
</dbReference>
<dbReference type="PROSITE" id="PS50020">
    <property type="entry name" value="WW_DOMAIN_2"/>
    <property type="match status" value="1"/>
</dbReference>
<dbReference type="PROSITE" id="PS50004">
    <property type="entry name" value="C2"/>
    <property type="match status" value="1"/>
</dbReference>
<dbReference type="GO" id="GO:0061630">
    <property type="term" value="F:ubiquitin protein ligase activity"/>
    <property type="evidence" value="ECO:0007669"/>
    <property type="project" value="UniProtKB-EC"/>
</dbReference>
<dbReference type="PROSITE" id="PS50237">
    <property type="entry name" value="HECT"/>
    <property type="match status" value="1"/>
</dbReference>
<comment type="catalytic activity">
    <reaction evidence="1">
        <text>S-ubiquitinyl-[E2 ubiquitin-conjugating enzyme]-L-cysteine + [acceptor protein]-L-lysine = [E2 ubiquitin-conjugating enzyme]-L-cysteine + N(6)-ubiquitinyl-[acceptor protein]-L-lysine.</text>
        <dbReference type="EC" id="2.3.2.26"/>
    </reaction>
</comment>
<sequence>MRVNKNMDFTILRGVGMKITARCHYSPSVRHRGLHSPRLGPTRTGSDPAIVAHDVRHSVLSASCNSHVLPSLTPIIVSWDIVEDVSTSDWIGLYKLDETNPFHYLEYKNQGVGGFHKGQIMWMVDCDSHFTEDITNICFKYYHGTSGALRAVTPPIRVLKNVVESPEQAENQTVDLSLMGYSTWPDLAEILKFKVFGLHARSLKKGMFFNPDPYVKMSIQPGKGPNSLPMPHHGQEVRTRIAENTINPSWKNQDFSFIAYSSDAIEFEVKDKFAKSRPIISRFLGKLTVSVHTLFNQANRGTTEFQFSLSSKTPSEHVTGQLSFCVTILKRPDVWPTNQTNPMPYLHDIDDGQACCSTPGTPRRHNTVLRAASLPNGTTNTADDDPDEPTPSCSAISEPDEIPECEILRNGSCYGDDESPVWKRRTPEVMNPTYFELSAATNGRCPSDEDVPPPLPPKTKKKAVHKPLERTKGLYYNNLSPFGAPRKPEDSFILEIVDTDELERGRHRKVHREMGKCAATAFPDFTDEQNKSIQVHAPAPDEEEPVGAGSAPLRDNRDLNRVHVAPLATPEHDSLQEGCPSIESLTEPDPAQNDIQPPGVQESEEMAETAEIVVENGEIHQECVEIELSEEIIPAIMTESSSTSSLGSQTAPTDLNLLAPDMSASLDSSCCTPSPSSSLVVPSLDTPTFTPSPTSPDSSRAIGNTSNRSSGITMSSSGSSGSTSPTESVHREDSLVVEEEVTVVEPVPECPPTPTHRARPHANQTLLAESVWEARQFGAADEWVERPGVHTHTTRLPSIPERTMKFQRVEIGRRGLIVMGGFLYRSFESDDDVAEADVARGGAEAATAAVGSESIRRTITSRPNKPEDLGATASAAAIPSTSQEQQREVLNRSPPVRFITRPDFFSTLHLNEDAVIMYNSNSSLKHMITKIRRDSHAFERYQHNRDLVAMLNLFADTGRDLPRGWETKYDRSGKQFFIDHTSRSTTFIDPRLPVEAPYINLNRLIVPGARRRSRSTGEESIRAEIARGPIPPPRPPASNSSVVPHIVPNVPTAYNDKVVAFLRQPNIMDILRERHAGVSSNSSLKETIGAIRNEGSAALERLSDDIDLIILLSLFEQDIMSYVPAQYSYRSPRGSPQQSPQASPGVQRANVRAPAPYKRDFEAKLRNFYRKLESKGYGQGPGKLKLNIRRDHLLEDAFNKIMAASKKDLQKSKLYITFVGEEGLDYGGPSREFFFLLSRELFNPYYGLFEYSANDTYTVQVSPMSTFRFSGRVLGLALVHQYLLDAFFTRPFYKALLRLPCSLSDLESLDAEFHQSLLWIKENDITDVLELTFSVDEEVFGKIMERELKPGGKNIGVVEKNKKEYIERLVKWRLERGVAEQTESLVKGFYEVVDPRLVSVFDARELELVIAGIAEVDINDWRKNTEYRSGYHDNHPAIHWFWQAIEKFDNEQRLRLLQFVTGTSSIPYEGFAALRGSNGPRKFCIEKWGKPTSLPRAHTCFNRLDLPPYASFDMLYEKLLMAVEETSTFGIE</sequence>
<dbReference type="PANTHER" id="PTHR11254">
    <property type="entry name" value="HECT DOMAIN UBIQUITIN-PROTEIN LIGASE"/>
    <property type="match status" value="1"/>
</dbReference>
<dbReference type="FunFam" id="3.90.1750.10:FF:000079">
    <property type="entry name" value="E3 ubiquitin-protein ligase"/>
    <property type="match status" value="1"/>
</dbReference>
<evidence type="ECO:0000259" key="9">
    <source>
        <dbReference type="PROSITE" id="PS50004"/>
    </source>
</evidence>
<dbReference type="OMA" id="SAKISEX"/>
<dbReference type="GO" id="GO:0005737">
    <property type="term" value="C:cytoplasm"/>
    <property type="evidence" value="ECO:0007669"/>
    <property type="project" value="TreeGrafter"/>
</dbReference>
<feature type="compositionally biased region" description="Low complexity" evidence="8">
    <location>
        <begin position="871"/>
        <end position="882"/>
    </location>
</feature>
<dbReference type="PANTHER" id="PTHR11254:SF320">
    <property type="entry name" value="HECT-TYPE E3 UBIQUITIN TRANSFERASE"/>
    <property type="match status" value="1"/>
</dbReference>
<feature type="region of interest" description="Disordered" evidence="8">
    <location>
        <begin position="1129"/>
        <end position="1151"/>
    </location>
</feature>
<comment type="pathway">
    <text evidence="2">Protein modification; protein ubiquitination.</text>
</comment>
<evidence type="ECO:0000256" key="5">
    <source>
        <dbReference type="ARBA" id="ARBA00022737"/>
    </source>
</evidence>
<dbReference type="GO" id="GO:0016567">
    <property type="term" value="P:protein ubiquitination"/>
    <property type="evidence" value="ECO:0007669"/>
    <property type="project" value="UniProtKB-UniPathway"/>
</dbReference>
<accession>T1J328</accession>
<evidence type="ECO:0000256" key="8">
    <source>
        <dbReference type="SAM" id="MobiDB-lite"/>
    </source>
</evidence>
<feature type="domain" description="HECT" evidence="11">
    <location>
        <begin position="1205"/>
        <end position="1532"/>
    </location>
</feature>
<dbReference type="EnsemblMetazoa" id="SMAR007986-RA">
    <property type="protein sequence ID" value="SMAR007986-PA"/>
    <property type="gene ID" value="SMAR007986"/>
</dbReference>
<dbReference type="InterPro" id="IPR035983">
    <property type="entry name" value="Hect_E3_ubiquitin_ligase"/>
</dbReference>
<dbReference type="SMART" id="SM00456">
    <property type="entry name" value="WW"/>
    <property type="match status" value="1"/>
</dbReference>
<name>T1J328_STRMM</name>
<dbReference type="GO" id="GO:0009966">
    <property type="term" value="P:regulation of signal transduction"/>
    <property type="evidence" value="ECO:0007669"/>
    <property type="project" value="UniProtKB-ARBA"/>
</dbReference>
<dbReference type="Gene3D" id="2.20.70.10">
    <property type="match status" value="1"/>
</dbReference>
<evidence type="ECO:0000256" key="7">
    <source>
        <dbReference type="PROSITE-ProRule" id="PRU00104"/>
    </source>
</evidence>
<dbReference type="Proteomes" id="UP000014500">
    <property type="component" value="Unassembled WGS sequence"/>
</dbReference>
<evidence type="ECO:0000256" key="1">
    <source>
        <dbReference type="ARBA" id="ARBA00000885"/>
    </source>
</evidence>
<feature type="compositionally biased region" description="Low complexity" evidence="8">
    <location>
        <begin position="665"/>
        <end position="727"/>
    </location>
</feature>
<dbReference type="HOGENOM" id="CLU_002173_14_0_1"/>
<dbReference type="InterPro" id="IPR032348">
    <property type="entry name" value="HECW_N"/>
</dbReference>
<feature type="compositionally biased region" description="Polar residues" evidence="8">
    <location>
        <begin position="1134"/>
        <end position="1144"/>
    </location>
</feature>
<dbReference type="Gene3D" id="2.60.40.150">
    <property type="entry name" value="C2 domain"/>
    <property type="match status" value="1"/>
</dbReference>
<dbReference type="InterPro" id="IPR000008">
    <property type="entry name" value="C2_dom"/>
</dbReference>
<dbReference type="CDD" id="cd00078">
    <property type="entry name" value="HECTc"/>
    <property type="match status" value="1"/>
</dbReference>
<dbReference type="Pfam" id="PF00168">
    <property type="entry name" value="C2"/>
    <property type="match status" value="1"/>
</dbReference>
<feature type="domain" description="WW" evidence="10">
    <location>
        <begin position="959"/>
        <end position="992"/>
    </location>
</feature>
<feature type="region of interest" description="Disordered" evidence="8">
    <location>
        <begin position="664"/>
        <end position="735"/>
    </location>
</feature>
<protein>
    <recommendedName>
        <fullName evidence="3">HECT-type E3 ubiquitin transferase</fullName>
        <ecNumber evidence="3">2.3.2.26</ecNumber>
    </recommendedName>
</protein>
<keyword evidence="5" id="KW-0677">Repeat</keyword>
<dbReference type="UniPathway" id="UPA00143"/>
<dbReference type="STRING" id="126957.T1J328"/>
<dbReference type="GO" id="GO:0006511">
    <property type="term" value="P:ubiquitin-dependent protein catabolic process"/>
    <property type="evidence" value="ECO:0007669"/>
    <property type="project" value="TreeGrafter"/>
</dbReference>
<dbReference type="Gene3D" id="3.90.1750.10">
    <property type="entry name" value="Hect, E3 ligase catalytic domains"/>
    <property type="match status" value="1"/>
</dbReference>
<dbReference type="InterPro" id="IPR000569">
    <property type="entry name" value="HECT_dom"/>
</dbReference>
<proteinExistence type="predicted"/>
<evidence type="ECO:0000313" key="13">
    <source>
        <dbReference type="Proteomes" id="UP000014500"/>
    </source>
</evidence>